<evidence type="ECO:0000256" key="1">
    <source>
        <dbReference type="SAM" id="Phobius"/>
    </source>
</evidence>
<gene>
    <name evidence="2" type="ORF">DX912_00170</name>
</gene>
<accession>A0A3D8VIK5</accession>
<evidence type="ECO:0000313" key="2">
    <source>
        <dbReference type="EMBL" id="RDY69230.1"/>
    </source>
</evidence>
<evidence type="ECO:0000313" key="3">
    <source>
        <dbReference type="Proteomes" id="UP000256829"/>
    </source>
</evidence>
<dbReference type="Proteomes" id="UP000256829">
    <property type="component" value="Unassembled WGS sequence"/>
</dbReference>
<protein>
    <submittedName>
        <fullName evidence="2">DUF3302 domain-containing protein</fullName>
    </submittedName>
</protein>
<dbReference type="EMBL" id="QTJR01000001">
    <property type="protein sequence ID" value="RDY69230.1"/>
    <property type="molecule type" value="Genomic_DNA"/>
</dbReference>
<dbReference type="Pfam" id="PF11742">
    <property type="entry name" value="DUF3302"/>
    <property type="match status" value="1"/>
</dbReference>
<name>A0A3D8VIK5_9GAMM</name>
<keyword evidence="1" id="KW-0472">Membrane</keyword>
<keyword evidence="3" id="KW-1185">Reference proteome</keyword>
<feature type="transmembrane region" description="Helical" evidence="1">
    <location>
        <begin position="86"/>
        <end position="106"/>
    </location>
</feature>
<feature type="transmembrane region" description="Helical" evidence="1">
    <location>
        <begin position="45"/>
        <end position="65"/>
    </location>
</feature>
<reference evidence="2 3" key="1">
    <citation type="submission" date="2018-08" db="EMBL/GenBank/DDBJ databases">
        <title>Lysobacter soli KCTC 22011, whole genome shotgun sequence.</title>
        <authorList>
            <person name="Zhang X."/>
            <person name="Feng G."/>
            <person name="Zhu H."/>
        </authorList>
    </citation>
    <scope>NUCLEOTIDE SEQUENCE [LARGE SCALE GENOMIC DNA]</scope>
    <source>
        <strain evidence="2 3">KCTC 22011</strain>
    </source>
</reference>
<keyword evidence="1" id="KW-1133">Transmembrane helix</keyword>
<dbReference type="InterPro" id="IPR011223">
    <property type="entry name" value="UCP028770"/>
</dbReference>
<organism evidence="2 3">
    <name type="scientific">Lysobacter soli</name>
    <dbReference type="NCBI Taxonomy" id="453783"/>
    <lineage>
        <taxon>Bacteria</taxon>
        <taxon>Pseudomonadati</taxon>
        <taxon>Pseudomonadota</taxon>
        <taxon>Gammaproteobacteria</taxon>
        <taxon>Lysobacterales</taxon>
        <taxon>Lysobacteraceae</taxon>
        <taxon>Lysobacter</taxon>
    </lineage>
</organism>
<dbReference type="RefSeq" id="WP_115840452.1">
    <property type="nucleotide sequence ID" value="NZ_CP183976.1"/>
</dbReference>
<sequence length="198" mass="21503">MSTSIPPSRERRALARFGLALALLQPCLAHASLLSGDALDTMANVVAWIALIIVPVVLIAVFWIVHILPERIAENRRHPQLDAIKTLCLLSLVFGGLLWPLAWLWAYTKPVLHKMAYGTDTADHHGHAGDALSPLHDARAAPEEEPVAVAAADTQPRAAETQAEVDELRRRIRSLEMALAMGERGGARPARTPGGDEE</sequence>
<proteinExistence type="predicted"/>
<keyword evidence="1" id="KW-0812">Transmembrane</keyword>
<comment type="caution">
    <text evidence="2">The sequence shown here is derived from an EMBL/GenBank/DDBJ whole genome shotgun (WGS) entry which is preliminary data.</text>
</comment>
<dbReference type="AlphaFoldDB" id="A0A3D8VIK5"/>